<dbReference type="RefSeq" id="WP_211299304.1">
    <property type="nucleotide sequence ID" value="NZ_PGFZ01000020.1"/>
</dbReference>
<evidence type="ECO:0000313" key="1">
    <source>
        <dbReference type="EMBL" id="POZ49887.1"/>
    </source>
</evidence>
<protein>
    <submittedName>
        <fullName evidence="1">Uncharacterized protein</fullName>
    </submittedName>
</protein>
<dbReference type="AlphaFoldDB" id="A0A2S5CGJ7"/>
<gene>
    <name evidence="1" type="ORF">AADEFJLK_04333</name>
</gene>
<comment type="caution">
    <text evidence="1">The sequence shown here is derived from an EMBL/GenBank/DDBJ whole genome shotgun (WGS) entry which is preliminary data.</text>
</comment>
<sequence length="132" mass="14917">MWQKVKPDFFNGSIHCSVNRLVNNDNGLIVLRQLFPDGQADQLNFVLFSTSGVHGSYTSIEDEEALPDAENSDEYDADGNEVEVRYGVTFLVVHPREVALRYGVAFPKTPDDFEFLKRLRKSSSEAIQLIGY</sequence>
<organism evidence="1 2">
    <name type="scientific">Methylovulum psychrotolerans</name>
    <dbReference type="NCBI Taxonomy" id="1704499"/>
    <lineage>
        <taxon>Bacteria</taxon>
        <taxon>Pseudomonadati</taxon>
        <taxon>Pseudomonadota</taxon>
        <taxon>Gammaproteobacteria</taxon>
        <taxon>Methylococcales</taxon>
        <taxon>Methylococcaceae</taxon>
        <taxon>Methylovulum</taxon>
    </lineage>
</organism>
<dbReference type="EMBL" id="PGFZ01000020">
    <property type="protein sequence ID" value="POZ49887.1"/>
    <property type="molecule type" value="Genomic_DNA"/>
</dbReference>
<dbReference type="Proteomes" id="UP000237423">
    <property type="component" value="Unassembled WGS sequence"/>
</dbReference>
<name>A0A2S5CGJ7_9GAMM</name>
<accession>A0A2S5CGJ7</accession>
<reference evidence="1 2" key="1">
    <citation type="submission" date="2017-11" db="EMBL/GenBank/DDBJ databases">
        <title>Draft Genome Sequence of Methylobacter psychrotolerans Sph1T, an Obligate Methanotroph from Low-Temperature Environments.</title>
        <authorList>
            <person name="Oshkin I.Y."/>
            <person name="Miroshnikov K."/>
            <person name="Belova S.E."/>
            <person name="Korzhenkov A."/>
            <person name="Toshchakov S.V."/>
            <person name="Dedysh S.N."/>
        </authorList>
    </citation>
    <scope>NUCLEOTIDE SEQUENCE [LARGE SCALE GENOMIC DNA]</scope>
    <source>
        <strain evidence="1 2">Sph1</strain>
    </source>
</reference>
<evidence type="ECO:0000313" key="2">
    <source>
        <dbReference type="Proteomes" id="UP000237423"/>
    </source>
</evidence>
<proteinExistence type="predicted"/>